<keyword evidence="3" id="KW-1185">Reference proteome</keyword>
<gene>
    <name evidence="2" type="ORF">EDD60_11841</name>
</gene>
<keyword evidence="1" id="KW-1133">Transmembrane helix</keyword>
<evidence type="ECO:0000313" key="2">
    <source>
        <dbReference type="EMBL" id="TCV95322.1"/>
    </source>
</evidence>
<evidence type="ECO:0000313" key="3">
    <source>
        <dbReference type="Proteomes" id="UP000295515"/>
    </source>
</evidence>
<protein>
    <submittedName>
        <fullName evidence="2">Uncharacterized protein</fullName>
    </submittedName>
</protein>
<dbReference type="EMBL" id="SMCQ01000018">
    <property type="protein sequence ID" value="TCV95322.1"/>
    <property type="molecule type" value="Genomic_DNA"/>
</dbReference>
<dbReference type="Proteomes" id="UP000295515">
    <property type="component" value="Unassembled WGS sequence"/>
</dbReference>
<proteinExistence type="predicted"/>
<keyword evidence="1" id="KW-0812">Transmembrane</keyword>
<evidence type="ECO:0000256" key="1">
    <source>
        <dbReference type="SAM" id="Phobius"/>
    </source>
</evidence>
<comment type="caution">
    <text evidence="2">The sequence shown here is derived from an EMBL/GenBank/DDBJ whole genome shotgun (WGS) entry which is preliminary data.</text>
</comment>
<sequence>MMMLGVLLTINQGEQQKDLIKQIEVMVKTYWPLILSFIGIYMISTPVKRRK</sequence>
<dbReference type="AlphaFoldDB" id="A0A4R3YSE8"/>
<feature type="transmembrane region" description="Helical" evidence="1">
    <location>
        <begin position="29"/>
        <end position="47"/>
    </location>
</feature>
<name>A0A4R3YSE8_9FIRM</name>
<reference evidence="2 3" key="1">
    <citation type="submission" date="2019-03" db="EMBL/GenBank/DDBJ databases">
        <title>Genomic Encyclopedia of Type Strains, Phase IV (KMG-IV): sequencing the most valuable type-strain genomes for metagenomic binning, comparative biology and taxonomic classification.</title>
        <authorList>
            <person name="Goeker M."/>
        </authorList>
    </citation>
    <scope>NUCLEOTIDE SEQUENCE [LARGE SCALE GENOMIC DNA]</scope>
    <source>
        <strain evidence="2 3">DSM 29487</strain>
    </source>
</reference>
<organism evidence="2 3">
    <name type="scientific">Longibaculum muris</name>
    <dbReference type="NCBI Taxonomy" id="1796628"/>
    <lineage>
        <taxon>Bacteria</taxon>
        <taxon>Bacillati</taxon>
        <taxon>Bacillota</taxon>
        <taxon>Erysipelotrichia</taxon>
        <taxon>Erysipelotrichales</taxon>
        <taxon>Coprobacillaceae</taxon>
        <taxon>Longibaculum</taxon>
    </lineage>
</organism>
<accession>A0A4R3YSE8</accession>
<keyword evidence="1" id="KW-0472">Membrane</keyword>